<dbReference type="OrthoDB" id="2257454at2759"/>
<evidence type="ECO:0000256" key="5">
    <source>
        <dbReference type="ARBA" id="ARBA00023274"/>
    </source>
</evidence>
<evidence type="ECO:0000313" key="8">
    <source>
        <dbReference type="EMBL" id="KAF2768429.1"/>
    </source>
</evidence>
<dbReference type="Pfam" id="PF08293">
    <property type="entry name" value="MRP-S33"/>
    <property type="match status" value="1"/>
</dbReference>
<evidence type="ECO:0000256" key="7">
    <source>
        <dbReference type="SAM" id="MobiDB-lite"/>
    </source>
</evidence>
<dbReference type="PANTHER" id="PTHR13362:SF2">
    <property type="entry name" value="SMALL RIBOSOMAL SUBUNIT PROTEIN MS33"/>
    <property type="match status" value="1"/>
</dbReference>
<keyword evidence="5" id="KW-0687">Ribonucleoprotein</keyword>
<evidence type="ECO:0000256" key="6">
    <source>
        <dbReference type="ARBA" id="ARBA00035132"/>
    </source>
</evidence>
<keyword evidence="4" id="KW-0496">Mitochondrion</keyword>
<accession>A0A6G1L789</accession>
<feature type="compositionally biased region" description="Basic residues" evidence="7">
    <location>
        <begin position="84"/>
        <end position="94"/>
    </location>
</feature>
<evidence type="ECO:0000256" key="2">
    <source>
        <dbReference type="ARBA" id="ARBA00008970"/>
    </source>
</evidence>
<reference evidence="8" key="1">
    <citation type="journal article" date="2020" name="Stud. Mycol.">
        <title>101 Dothideomycetes genomes: a test case for predicting lifestyles and emergence of pathogens.</title>
        <authorList>
            <person name="Haridas S."/>
            <person name="Albert R."/>
            <person name="Binder M."/>
            <person name="Bloem J."/>
            <person name="Labutti K."/>
            <person name="Salamov A."/>
            <person name="Andreopoulos B."/>
            <person name="Baker S."/>
            <person name="Barry K."/>
            <person name="Bills G."/>
            <person name="Bluhm B."/>
            <person name="Cannon C."/>
            <person name="Castanera R."/>
            <person name="Culley D."/>
            <person name="Daum C."/>
            <person name="Ezra D."/>
            <person name="Gonzalez J."/>
            <person name="Henrissat B."/>
            <person name="Kuo A."/>
            <person name="Liang C."/>
            <person name="Lipzen A."/>
            <person name="Lutzoni F."/>
            <person name="Magnuson J."/>
            <person name="Mondo S."/>
            <person name="Nolan M."/>
            <person name="Ohm R."/>
            <person name="Pangilinan J."/>
            <person name="Park H.-J."/>
            <person name="Ramirez L."/>
            <person name="Alfaro M."/>
            <person name="Sun H."/>
            <person name="Tritt A."/>
            <person name="Yoshinaga Y."/>
            <person name="Zwiers L.-H."/>
            <person name="Turgeon B."/>
            <person name="Goodwin S."/>
            <person name="Spatafora J."/>
            <person name="Crous P."/>
            <person name="Grigoriev I."/>
        </authorList>
    </citation>
    <scope>NUCLEOTIDE SEQUENCE</scope>
    <source>
        <strain evidence="8">CBS 116005</strain>
    </source>
</reference>
<keyword evidence="3" id="KW-0689">Ribosomal protein</keyword>
<dbReference type="InterPro" id="IPR013219">
    <property type="entry name" value="Ribosomal_mS33"/>
</dbReference>
<sequence>MAVPRQRILDLMKVQCRIFSTIFNPTHQRLGNKILRQRLKGPSLAAYYPRRTVTFRDLKTTYPGFEMYDEVEEDRLEHIGLAKARGKGAPRKKRSAAESRSKKGGKKR</sequence>
<name>A0A6G1L789_9PEZI</name>
<evidence type="ECO:0000313" key="9">
    <source>
        <dbReference type="Proteomes" id="UP000799436"/>
    </source>
</evidence>
<dbReference type="AlphaFoldDB" id="A0A6G1L789"/>
<gene>
    <name evidence="8" type="ORF">EJ03DRAFT_336916</name>
</gene>
<keyword evidence="9" id="KW-1185">Reference proteome</keyword>
<evidence type="ECO:0000256" key="1">
    <source>
        <dbReference type="ARBA" id="ARBA00004173"/>
    </source>
</evidence>
<feature type="region of interest" description="Disordered" evidence="7">
    <location>
        <begin position="81"/>
        <end position="108"/>
    </location>
</feature>
<protein>
    <recommendedName>
        <fullName evidence="6">Small ribosomal subunit protein mS33</fullName>
    </recommendedName>
</protein>
<dbReference type="GO" id="GO:1990904">
    <property type="term" value="C:ribonucleoprotein complex"/>
    <property type="evidence" value="ECO:0007669"/>
    <property type="project" value="UniProtKB-KW"/>
</dbReference>
<evidence type="ECO:0000256" key="3">
    <source>
        <dbReference type="ARBA" id="ARBA00022980"/>
    </source>
</evidence>
<comment type="similarity">
    <text evidence="2">Belongs to the mitochondrion-specific ribosomal protein mS33 family.</text>
</comment>
<proteinExistence type="inferred from homology"/>
<comment type="subcellular location">
    <subcellularLocation>
        <location evidence="1">Mitochondrion</location>
    </subcellularLocation>
</comment>
<dbReference type="PANTHER" id="PTHR13362">
    <property type="entry name" value="MITOCHONDRIAL RIBOSOMAL PROTEIN S33"/>
    <property type="match status" value="1"/>
</dbReference>
<dbReference type="GO" id="GO:0005840">
    <property type="term" value="C:ribosome"/>
    <property type="evidence" value="ECO:0007669"/>
    <property type="project" value="UniProtKB-KW"/>
</dbReference>
<dbReference type="GO" id="GO:0005739">
    <property type="term" value="C:mitochondrion"/>
    <property type="evidence" value="ECO:0007669"/>
    <property type="project" value="UniProtKB-SubCell"/>
</dbReference>
<dbReference type="EMBL" id="ML995844">
    <property type="protein sequence ID" value="KAF2768429.1"/>
    <property type="molecule type" value="Genomic_DNA"/>
</dbReference>
<dbReference type="Proteomes" id="UP000799436">
    <property type="component" value="Unassembled WGS sequence"/>
</dbReference>
<organism evidence="8 9">
    <name type="scientific">Teratosphaeria nubilosa</name>
    <dbReference type="NCBI Taxonomy" id="161662"/>
    <lineage>
        <taxon>Eukaryota</taxon>
        <taxon>Fungi</taxon>
        <taxon>Dikarya</taxon>
        <taxon>Ascomycota</taxon>
        <taxon>Pezizomycotina</taxon>
        <taxon>Dothideomycetes</taxon>
        <taxon>Dothideomycetidae</taxon>
        <taxon>Mycosphaerellales</taxon>
        <taxon>Teratosphaeriaceae</taxon>
        <taxon>Teratosphaeria</taxon>
    </lineage>
</organism>
<evidence type="ECO:0000256" key="4">
    <source>
        <dbReference type="ARBA" id="ARBA00023128"/>
    </source>
</evidence>